<evidence type="ECO:0000259" key="7">
    <source>
        <dbReference type="Pfam" id="PF02776"/>
    </source>
</evidence>
<dbReference type="Gene3D" id="3.40.50.1220">
    <property type="entry name" value="TPP-binding domain"/>
    <property type="match status" value="1"/>
</dbReference>
<dbReference type="GO" id="GO:0030976">
    <property type="term" value="F:thiamine pyrophosphate binding"/>
    <property type="evidence" value="ECO:0007669"/>
    <property type="project" value="InterPro"/>
</dbReference>
<evidence type="ECO:0000256" key="2">
    <source>
        <dbReference type="ARBA" id="ARBA00007812"/>
    </source>
</evidence>
<dbReference type="Pfam" id="PF02776">
    <property type="entry name" value="TPP_enzyme_N"/>
    <property type="match status" value="1"/>
</dbReference>
<organism evidence="8 9">
    <name type="scientific">Thetidibacter halocola</name>
    <dbReference type="NCBI Taxonomy" id="2827239"/>
    <lineage>
        <taxon>Bacteria</taxon>
        <taxon>Pseudomonadati</taxon>
        <taxon>Pseudomonadota</taxon>
        <taxon>Alphaproteobacteria</taxon>
        <taxon>Rhodobacterales</taxon>
        <taxon>Roseobacteraceae</taxon>
        <taxon>Thetidibacter</taxon>
    </lineage>
</organism>
<protein>
    <submittedName>
        <fullName evidence="8">Thiamine pyrophosphate-binding protein</fullName>
    </submittedName>
</protein>
<comment type="caution">
    <text evidence="8">The sequence shown here is derived from an EMBL/GenBank/DDBJ whole genome shotgun (WGS) entry which is preliminary data.</text>
</comment>
<evidence type="ECO:0000256" key="3">
    <source>
        <dbReference type="ARBA" id="ARBA00023052"/>
    </source>
</evidence>
<dbReference type="InterPro" id="IPR029061">
    <property type="entry name" value="THDP-binding"/>
</dbReference>
<dbReference type="RefSeq" id="WP_212535838.1">
    <property type="nucleotide sequence ID" value="NZ_JAGTUU010000002.1"/>
</dbReference>
<evidence type="ECO:0000313" key="9">
    <source>
        <dbReference type="Proteomes" id="UP000681356"/>
    </source>
</evidence>
<dbReference type="GO" id="GO:0003984">
    <property type="term" value="F:acetolactate synthase activity"/>
    <property type="evidence" value="ECO:0007669"/>
    <property type="project" value="TreeGrafter"/>
</dbReference>
<sequence length="516" mass="52394">MAAPDAIAATCAAAGIARVYTVPGDLTYPLLRALAAAGLTVISCRTQTGAVFAAEADSFAVGRLESVVLVSRGPALALALAAFHSAIRNGAPMLLLSLVETNEDTARGAFQGAETALVPASCRRLRLAVAGSLVDDLGAALANAVGPSRVPAIVELERPLLGAMLLGAATAPAPLPPVAPASAEEDWAAPAAAALAAAERPVVVVGHEARWSVDITDIARLARRLGAPLCPTGLSIGFGGAEVPQVPHDRVHATLASADAVVLLGAQFDWSLRFGAAIPASATVVALTPTSGPPAAARSPDHACLGPIGASLDLLLRHLPTNRPDRADPAPRRDDLARPAPALLDQVLGSLAGRLAPSTALVLDGSSQLIHAGRNLIPAGAWSRITPGVYGHLGAGLGHAIGALASRRFTSAVVIAGDFSLGLGLADLETLVRYRFPVCVVVANNFGMGSESGQLGGTDTRIAGYARTTDHAAIMRGFGGTGHRVCHFAEWEAIAPQALAADHPCLVDVVTGGRDT</sequence>
<evidence type="ECO:0000256" key="4">
    <source>
        <dbReference type="RuleBase" id="RU362132"/>
    </source>
</evidence>
<dbReference type="SUPFAM" id="SSF52467">
    <property type="entry name" value="DHS-like NAD/FAD-binding domain"/>
    <property type="match status" value="1"/>
</dbReference>
<dbReference type="InterPro" id="IPR012000">
    <property type="entry name" value="Thiamin_PyroP_enz_cen_dom"/>
</dbReference>
<dbReference type="CDD" id="cd07035">
    <property type="entry name" value="TPP_PYR_POX_like"/>
    <property type="match status" value="1"/>
</dbReference>
<dbReference type="Pfam" id="PF00205">
    <property type="entry name" value="TPP_enzyme_M"/>
    <property type="match status" value="1"/>
</dbReference>
<dbReference type="Proteomes" id="UP000681356">
    <property type="component" value="Unassembled WGS sequence"/>
</dbReference>
<evidence type="ECO:0000259" key="5">
    <source>
        <dbReference type="Pfam" id="PF00205"/>
    </source>
</evidence>
<reference evidence="8" key="1">
    <citation type="submission" date="2021-04" db="EMBL/GenBank/DDBJ databases">
        <authorList>
            <person name="Yoon J."/>
        </authorList>
    </citation>
    <scope>NUCLEOTIDE SEQUENCE</scope>
    <source>
        <strain evidence="8">KMU-90</strain>
    </source>
</reference>
<dbReference type="EMBL" id="JAGTUU010000002">
    <property type="protein sequence ID" value="MBS0123891.1"/>
    <property type="molecule type" value="Genomic_DNA"/>
</dbReference>
<name>A0A8J7WDV3_9RHOB</name>
<dbReference type="InterPro" id="IPR012001">
    <property type="entry name" value="Thiamin_PyroP_enz_TPP-bd_dom"/>
</dbReference>
<dbReference type="InterPro" id="IPR029035">
    <property type="entry name" value="DHS-like_NAD/FAD-binding_dom"/>
</dbReference>
<dbReference type="SUPFAM" id="SSF52518">
    <property type="entry name" value="Thiamin diphosphate-binding fold (THDP-binding)"/>
    <property type="match status" value="2"/>
</dbReference>
<feature type="domain" description="Thiamine pyrophosphate enzyme central" evidence="5">
    <location>
        <begin position="190"/>
        <end position="313"/>
    </location>
</feature>
<dbReference type="InterPro" id="IPR011766">
    <property type="entry name" value="TPP_enzyme_TPP-bd"/>
</dbReference>
<dbReference type="GO" id="GO:0009097">
    <property type="term" value="P:isoleucine biosynthetic process"/>
    <property type="evidence" value="ECO:0007669"/>
    <property type="project" value="TreeGrafter"/>
</dbReference>
<dbReference type="InterPro" id="IPR045229">
    <property type="entry name" value="TPP_enz"/>
</dbReference>
<comment type="cofactor">
    <cofactor evidence="1">
        <name>thiamine diphosphate</name>
        <dbReference type="ChEBI" id="CHEBI:58937"/>
    </cofactor>
</comment>
<keyword evidence="9" id="KW-1185">Reference proteome</keyword>
<dbReference type="GO" id="GO:0050660">
    <property type="term" value="F:flavin adenine dinucleotide binding"/>
    <property type="evidence" value="ECO:0007669"/>
    <property type="project" value="TreeGrafter"/>
</dbReference>
<dbReference type="Pfam" id="PF02775">
    <property type="entry name" value="TPP_enzyme_C"/>
    <property type="match status" value="1"/>
</dbReference>
<evidence type="ECO:0000259" key="6">
    <source>
        <dbReference type="Pfam" id="PF02775"/>
    </source>
</evidence>
<keyword evidence="3 4" id="KW-0786">Thiamine pyrophosphate</keyword>
<proteinExistence type="inferred from homology"/>
<dbReference type="GO" id="GO:0009099">
    <property type="term" value="P:L-valine biosynthetic process"/>
    <property type="evidence" value="ECO:0007669"/>
    <property type="project" value="TreeGrafter"/>
</dbReference>
<dbReference type="AlphaFoldDB" id="A0A8J7WDV3"/>
<evidence type="ECO:0000256" key="1">
    <source>
        <dbReference type="ARBA" id="ARBA00001964"/>
    </source>
</evidence>
<feature type="domain" description="Thiamine pyrophosphate enzyme N-terminal TPP-binding" evidence="7">
    <location>
        <begin position="3"/>
        <end position="111"/>
    </location>
</feature>
<dbReference type="PANTHER" id="PTHR18968:SF166">
    <property type="entry name" value="2-HYDROXYACYL-COA LYASE 2"/>
    <property type="match status" value="1"/>
</dbReference>
<dbReference type="PANTHER" id="PTHR18968">
    <property type="entry name" value="THIAMINE PYROPHOSPHATE ENZYMES"/>
    <property type="match status" value="1"/>
</dbReference>
<comment type="similarity">
    <text evidence="2 4">Belongs to the TPP enzyme family.</text>
</comment>
<dbReference type="GO" id="GO:0005948">
    <property type="term" value="C:acetolactate synthase complex"/>
    <property type="evidence" value="ECO:0007669"/>
    <property type="project" value="TreeGrafter"/>
</dbReference>
<dbReference type="GO" id="GO:0000287">
    <property type="term" value="F:magnesium ion binding"/>
    <property type="evidence" value="ECO:0007669"/>
    <property type="project" value="InterPro"/>
</dbReference>
<accession>A0A8J7WDV3</accession>
<gene>
    <name evidence="8" type="ORF">KB874_07060</name>
</gene>
<feature type="domain" description="Thiamine pyrophosphate enzyme TPP-binding" evidence="6">
    <location>
        <begin position="385"/>
        <end position="509"/>
    </location>
</feature>
<dbReference type="Gene3D" id="3.40.50.970">
    <property type="match status" value="2"/>
</dbReference>
<evidence type="ECO:0000313" key="8">
    <source>
        <dbReference type="EMBL" id="MBS0123891.1"/>
    </source>
</evidence>